<dbReference type="CTD" id="25896"/>
<comment type="similarity">
    <text evidence="3">Belongs to the Integrator subunit 7 family.</text>
</comment>
<dbReference type="Pfam" id="PF24437">
    <property type="entry name" value="INTS7_HB"/>
    <property type="match status" value="1"/>
</dbReference>
<dbReference type="GO" id="GO:0034472">
    <property type="term" value="P:snRNA 3'-end processing"/>
    <property type="evidence" value="ECO:0007669"/>
    <property type="project" value="TreeGrafter"/>
</dbReference>
<evidence type="ECO:0000256" key="5">
    <source>
        <dbReference type="ARBA" id="ARBA00022490"/>
    </source>
</evidence>
<gene>
    <name evidence="11" type="primary">LOC110986321</name>
</gene>
<dbReference type="OrthoDB" id="1921953at2759"/>
<evidence type="ECO:0000313" key="10">
    <source>
        <dbReference type="Proteomes" id="UP000694845"/>
    </source>
</evidence>
<dbReference type="GeneID" id="110986321"/>
<dbReference type="Proteomes" id="UP000694845">
    <property type="component" value="Unplaced"/>
</dbReference>
<keyword evidence="6" id="KW-0539">Nucleus</keyword>
<sequence length="985" mass="108244">MLVHLTRVRLRVGLGGQCGLDVIMRLSAMPSDAGYGEQEQDANTALLELDKGLRSLKVGEQCEAIVRFPQLFEKYPFPILINSAFLKLADVFRDGSNFLRLCVVKVAQQSRRHLDKILNVDEFIRRIFFVIHSNDPVARAITLRVLGSIAGIIAEKKNIHHSIHNGLDSHDRVELESAIYAASCFSAESRTFASGICHKLAELIRGLSTPTEIKLKLIPIFKHMHYDTPSAAFARQLCLDLLPSYPAKSFLTVTLHTLSQLAAASLVHIPDQVSLLLGYLCHDPRTAVQMTCVQDLCLLARKAPHMWTSENLASLTGQCQGCESPGLLANRLRILAILFGTPALLVQEQLEPIATLCSTLSQHWDVKVAATAIQIRTLLAKWQNVGSGVHDTGDSPALSYMPIAFAAQNIVIQCLAEETKSATEALKVVLGCIRDLSEKCPEALPALVNTLTMSLKSTTGEGGLALCRCLVSLGESRPEDLFTSHLPILQELYTDALKLEQSHSEESNVRHNMLVGLAMLLLLADRKGRLCPSVSQNIQELVQRYPWPAYRIAHQATRLNCHETAAEIFAKLATQVASEHYYYWLCGLEQFCLGETCLAAITEKSNNLMPCLSKALQHYEKGLSNLKAASTPSHPLLFHCDFMRLRADMLHCCLLLLSCLATIRTCPPPAIAPAVALTMGQELLRCGHMATEMQQCAAQVQQLSVRYARLYQTSFDADPDSLSKIKLIQQQCLLLGHAIDCLVLNNPAYSGNKQWNLLGSCNAVEGSTGTNKQQAKKQLQMTNTILKDLQNVLVQTDGQSISHQHVNCLTEACAGMMRLPFGFPRYFFQALQSTSIKLALSPTARNPNEPVSLSTDTHLAMKVEGVIQHGSKPGLFRKVSKVKLAVTSSCTTAKTTGLGKSSESDSGTSEGTWYTEPHHDYFSIQILLSLPVVGTHTINVEASVVDEDGSCWQTGPRLSLLVKTYEELSLQQRQQQASQQTAGGR</sequence>
<dbReference type="AlphaFoldDB" id="A0A8B7ZKE8"/>
<protein>
    <recommendedName>
        <fullName evidence="4">Integrator complex subunit 7</fullName>
    </recommendedName>
</protein>
<dbReference type="PANTHER" id="PTHR13322">
    <property type="entry name" value="C1ORF73 PROTEIN"/>
    <property type="match status" value="1"/>
</dbReference>
<accession>A0A8B7ZKE8</accession>
<dbReference type="InterPro" id="IPR056516">
    <property type="entry name" value="INTS7_N"/>
</dbReference>
<feature type="domain" description="Integrator complex subunit 7 helical bundle" evidence="9">
    <location>
        <begin position="562"/>
        <end position="741"/>
    </location>
</feature>
<feature type="domain" description="Integrator complex subunit 7 C-terminal" evidence="7">
    <location>
        <begin position="837"/>
        <end position="952"/>
    </location>
</feature>
<reference evidence="11" key="1">
    <citation type="submission" date="2025-08" db="UniProtKB">
        <authorList>
            <consortium name="RefSeq"/>
        </authorList>
    </citation>
    <scope>IDENTIFICATION</scope>
</reference>
<evidence type="ECO:0000259" key="7">
    <source>
        <dbReference type="Pfam" id="PF22965"/>
    </source>
</evidence>
<evidence type="ECO:0000313" key="11">
    <source>
        <dbReference type="RefSeq" id="XP_022103791.1"/>
    </source>
</evidence>
<dbReference type="SUPFAM" id="SSF48371">
    <property type="entry name" value="ARM repeat"/>
    <property type="match status" value="1"/>
</dbReference>
<dbReference type="GO" id="GO:0005737">
    <property type="term" value="C:cytoplasm"/>
    <property type="evidence" value="ECO:0007669"/>
    <property type="project" value="UniProtKB-SubCell"/>
</dbReference>
<dbReference type="InterPro" id="IPR016024">
    <property type="entry name" value="ARM-type_fold"/>
</dbReference>
<evidence type="ECO:0000256" key="1">
    <source>
        <dbReference type="ARBA" id="ARBA00004123"/>
    </source>
</evidence>
<dbReference type="KEGG" id="aplc:110986321"/>
<keyword evidence="10" id="KW-1185">Reference proteome</keyword>
<dbReference type="RefSeq" id="XP_022103791.1">
    <property type="nucleotide sequence ID" value="XM_022248099.1"/>
</dbReference>
<proteinExistence type="inferred from homology"/>
<evidence type="ECO:0000259" key="8">
    <source>
        <dbReference type="Pfam" id="PF24436"/>
    </source>
</evidence>
<evidence type="ECO:0000256" key="3">
    <source>
        <dbReference type="ARBA" id="ARBA00008565"/>
    </source>
</evidence>
<comment type="subcellular location">
    <subcellularLocation>
        <location evidence="2">Cytoplasm</location>
    </subcellularLocation>
    <subcellularLocation>
        <location evidence="1">Nucleus</location>
    </subcellularLocation>
</comment>
<evidence type="ECO:0000256" key="6">
    <source>
        <dbReference type="ARBA" id="ARBA00023242"/>
    </source>
</evidence>
<organism evidence="10 11">
    <name type="scientific">Acanthaster planci</name>
    <name type="common">Crown-of-thorns starfish</name>
    <dbReference type="NCBI Taxonomy" id="133434"/>
    <lineage>
        <taxon>Eukaryota</taxon>
        <taxon>Metazoa</taxon>
        <taxon>Echinodermata</taxon>
        <taxon>Eleutherozoa</taxon>
        <taxon>Asterozoa</taxon>
        <taxon>Asteroidea</taxon>
        <taxon>Valvatacea</taxon>
        <taxon>Valvatida</taxon>
        <taxon>Acanthasteridae</taxon>
        <taxon>Acanthaster</taxon>
    </lineage>
</organism>
<keyword evidence="5" id="KW-0963">Cytoplasm</keyword>
<dbReference type="GO" id="GO:0032039">
    <property type="term" value="C:integrator complex"/>
    <property type="evidence" value="ECO:0007669"/>
    <property type="project" value="InterPro"/>
</dbReference>
<evidence type="ECO:0000256" key="4">
    <source>
        <dbReference type="ARBA" id="ARBA00015336"/>
    </source>
</evidence>
<dbReference type="InterPro" id="IPR033060">
    <property type="entry name" value="INTS7"/>
</dbReference>
<evidence type="ECO:0000259" key="9">
    <source>
        <dbReference type="Pfam" id="PF24437"/>
    </source>
</evidence>
<dbReference type="Pfam" id="PF22965">
    <property type="entry name" value="INTS7_C"/>
    <property type="match status" value="1"/>
</dbReference>
<dbReference type="PANTHER" id="PTHR13322:SF2">
    <property type="entry name" value="INTEGRATOR COMPLEX SUBUNIT 7"/>
    <property type="match status" value="1"/>
</dbReference>
<dbReference type="InterPro" id="IPR054519">
    <property type="entry name" value="INTS7_C"/>
</dbReference>
<name>A0A8B7ZKE8_ACAPL</name>
<dbReference type="InterPro" id="IPR056517">
    <property type="entry name" value="INTS7_HB"/>
</dbReference>
<feature type="domain" description="Integrator complex subunit 7 N-terminal" evidence="8">
    <location>
        <begin position="46"/>
        <end position="560"/>
    </location>
</feature>
<dbReference type="Pfam" id="PF24436">
    <property type="entry name" value="INTS7_N"/>
    <property type="match status" value="1"/>
</dbReference>
<evidence type="ECO:0000256" key="2">
    <source>
        <dbReference type="ARBA" id="ARBA00004496"/>
    </source>
</evidence>